<dbReference type="PROSITE" id="PS00108">
    <property type="entry name" value="PROTEIN_KINASE_ST"/>
    <property type="match status" value="2"/>
</dbReference>
<dbReference type="PROSITE" id="PS00107">
    <property type="entry name" value="PROTEIN_KINASE_ATP"/>
    <property type="match status" value="2"/>
</dbReference>
<protein>
    <recommendedName>
        <fullName evidence="3">non-specific serine/threonine protein kinase</fullName>
        <ecNumber evidence="3">2.7.11.1</ecNumber>
    </recommendedName>
</protein>
<dbReference type="InterPro" id="IPR008271">
    <property type="entry name" value="Ser/Thr_kinase_AS"/>
</dbReference>
<dbReference type="KEGG" id="tut:107360633"/>
<evidence type="ECO:0000256" key="3">
    <source>
        <dbReference type="ARBA" id="ARBA00012513"/>
    </source>
</evidence>
<organism evidence="19 20">
    <name type="scientific">Tetranychus urticae</name>
    <name type="common">Two-spotted spider mite</name>
    <dbReference type="NCBI Taxonomy" id="32264"/>
    <lineage>
        <taxon>Eukaryota</taxon>
        <taxon>Metazoa</taxon>
        <taxon>Ecdysozoa</taxon>
        <taxon>Arthropoda</taxon>
        <taxon>Chelicerata</taxon>
        <taxon>Arachnida</taxon>
        <taxon>Acari</taxon>
        <taxon>Acariformes</taxon>
        <taxon>Trombidiformes</taxon>
        <taxon>Prostigmata</taxon>
        <taxon>Eleutherengona</taxon>
        <taxon>Raphignathae</taxon>
        <taxon>Tetranychoidea</taxon>
        <taxon>Tetranychidae</taxon>
        <taxon>Tetranychus</taxon>
    </lineage>
</organism>
<keyword evidence="5" id="KW-0597">Phosphoprotein</keyword>
<dbReference type="InterPro" id="IPR000719">
    <property type="entry name" value="Prot_kinase_dom"/>
</dbReference>
<feature type="compositionally biased region" description="Acidic residues" evidence="16">
    <location>
        <begin position="397"/>
        <end position="461"/>
    </location>
</feature>
<dbReference type="GO" id="GO:0004674">
    <property type="term" value="F:protein serine/threonine kinase activity"/>
    <property type="evidence" value="ECO:0007669"/>
    <property type="project" value="UniProtKB-KW"/>
</dbReference>
<evidence type="ECO:0000313" key="20">
    <source>
        <dbReference type="Proteomes" id="UP000015104"/>
    </source>
</evidence>
<evidence type="ECO:0000256" key="16">
    <source>
        <dbReference type="SAM" id="MobiDB-lite"/>
    </source>
</evidence>
<evidence type="ECO:0000256" key="10">
    <source>
        <dbReference type="ARBA" id="ARBA00022840"/>
    </source>
</evidence>
<evidence type="ECO:0000259" key="18">
    <source>
        <dbReference type="PROSITE" id="PS51285"/>
    </source>
</evidence>
<feature type="region of interest" description="Disordered" evidence="16">
    <location>
        <begin position="945"/>
        <end position="967"/>
    </location>
</feature>
<keyword evidence="10 14" id="KW-0067">ATP-binding</keyword>
<evidence type="ECO:0000313" key="19">
    <source>
        <dbReference type="EnsemblMetazoa" id="tetur05g08980.1"/>
    </source>
</evidence>
<feature type="compositionally biased region" description="Low complexity" evidence="16">
    <location>
        <begin position="793"/>
        <end position="812"/>
    </location>
</feature>
<dbReference type="EC" id="2.7.11.1" evidence="3"/>
<dbReference type="OrthoDB" id="63267at2759"/>
<dbReference type="InterPro" id="IPR017441">
    <property type="entry name" value="Protein_kinase_ATP_BS"/>
</dbReference>
<evidence type="ECO:0000256" key="15">
    <source>
        <dbReference type="PROSITE-ProRule" id="PRU10141"/>
    </source>
</evidence>
<comment type="similarity">
    <text evidence="2">Belongs to the protein kinase superfamily. AGC Ser/Thr protein kinase family. S6 kinase subfamily.</text>
</comment>
<dbReference type="AlphaFoldDB" id="T1K684"/>
<accession>T1K684</accession>
<dbReference type="GO" id="GO:0106310">
    <property type="term" value="F:protein serine kinase activity"/>
    <property type="evidence" value="ECO:0007669"/>
    <property type="project" value="RHEA"/>
</dbReference>
<dbReference type="FunFam" id="1.10.510.10:FF:000109">
    <property type="entry name" value="Ribosomal protein S6 kinase"/>
    <property type="match status" value="1"/>
</dbReference>
<evidence type="ECO:0000256" key="4">
    <source>
        <dbReference type="ARBA" id="ARBA00022527"/>
    </source>
</evidence>
<reference evidence="19" key="2">
    <citation type="submission" date="2015-06" db="UniProtKB">
        <authorList>
            <consortium name="EnsemblMetazoa"/>
        </authorList>
    </citation>
    <scope>IDENTIFICATION</scope>
</reference>
<keyword evidence="7" id="KW-0677">Repeat</keyword>
<keyword evidence="8 14" id="KW-0547">Nucleotide-binding</keyword>
<feature type="domain" description="Protein kinase" evidence="17">
    <location>
        <begin position="616"/>
        <end position="934"/>
    </location>
</feature>
<comment type="catalytic activity">
    <reaction evidence="11">
        <text>L-threonyl-[protein] + ATP = O-phospho-L-threonyl-[protein] + ADP + H(+)</text>
        <dbReference type="Rhea" id="RHEA:46608"/>
        <dbReference type="Rhea" id="RHEA-COMP:11060"/>
        <dbReference type="Rhea" id="RHEA-COMP:11605"/>
        <dbReference type="ChEBI" id="CHEBI:15378"/>
        <dbReference type="ChEBI" id="CHEBI:30013"/>
        <dbReference type="ChEBI" id="CHEBI:30616"/>
        <dbReference type="ChEBI" id="CHEBI:61977"/>
        <dbReference type="ChEBI" id="CHEBI:456216"/>
        <dbReference type="EC" id="2.7.11.1"/>
    </reaction>
</comment>
<dbReference type="InterPro" id="IPR017892">
    <property type="entry name" value="Pkinase_C"/>
</dbReference>
<feature type="active site" description="Proton acceptor" evidence="13">
    <location>
        <position position="136"/>
    </location>
</feature>
<evidence type="ECO:0000259" key="17">
    <source>
        <dbReference type="PROSITE" id="PS50011"/>
    </source>
</evidence>
<feature type="binding site" evidence="14 15">
    <location>
        <position position="645"/>
    </location>
    <ligand>
        <name>ATP</name>
        <dbReference type="ChEBI" id="CHEBI:30616"/>
    </ligand>
</feature>
<comment type="cofactor">
    <cofactor evidence="1">
        <name>Mg(2+)</name>
        <dbReference type="ChEBI" id="CHEBI:18420"/>
    </cofactor>
</comment>
<evidence type="ECO:0000256" key="2">
    <source>
        <dbReference type="ARBA" id="ARBA00009804"/>
    </source>
</evidence>
<dbReference type="GO" id="GO:0035556">
    <property type="term" value="P:intracellular signal transduction"/>
    <property type="evidence" value="ECO:0007669"/>
    <property type="project" value="InterPro"/>
</dbReference>
<dbReference type="InterPro" id="IPR011009">
    <property type="entry name" value="Kinase-like_dom_sf"/>
</dbReference>
<feature type="domain" description="Protein kinase" evidence="17">
    <location>
        <begin position="8"/>
        <end position="278"/>
    </location>
</feature>
<dbReference type="SMART" id="SM00133">
    <property type="entry name" value="S_TK_X"/>
    <property type="match status" value="1"/>
</dbReference>
<dbReference type="Pfam" id="PF00069">
    <property type="entry name" value="Pkinase"/>
    <property type="match status" value="3"/>
</dbReference>
<name>T1K684_TETUR</name>
<dbReference type="SUPFAM" id="SSF56112">
    <property type="entry name" value="Protein kinase-like (PK-like)"/>
    <property type="match status" value="2"/>
</dbReference>
<comment type="catalytic activity">
    <reaction evidence="12">
        <text>L-seryl-[protein] + ATP = O-phospho-L-seryl-[protein] + ADP + H(+)</text>
        <dbReference type="Rhea" id="RHEA:17989"/>
        <dbReference type="Rhea" id="RHEA-COMP:9863"/>
        <dbReference type="Rhea" id="RHEA-COMP:11604"/>
        <dbReference type="ChEBI" id="CHEBI:15378"/>
        <dbReference type="ChEBI" id="CHEBI:29999"/>
        <dbReference type="ChEBI" id="CHEBI:30616"/>
        <dbReference type="ChEBI" id="CHEBI:83421"/>
        <dbReference type="ChEBI" id="CHEBI:456216"/>
        <dbReference type="EC" id="2.7.11.1"/>
    </reaction>
</comment>
<sequence>MPVDIDDFEILKVLGTGAYGKVFLVRKLCGPDINHLYAMKTLKKSSLVNKPKTLEHTLIERKVLEIVRSGPFLATLHYAFQTSDRLHLVMDYISGGEMFTHLYQRDRFTEDAVRIYIAEIVLAIEHLHKHNIVYRDIKLENVLLDKDGHIVLTDFGLSKMFKENSENNRTHSFCGTIEYMAPEVVRHGSGGHEFAVDWWSVGVLTYELLTGASPFTLEGCPNVQAEITARIIHDRPPIPEYMSNVAVDFILKLLAKDPRRRLGAGRYGASEIKRHPFFGNLNWTHLAEKRVRAPFVPKINGDTDTSNFSDEFTSMSLVETPDISPPEEVPENSFNGYEYISPDLIAANRFYYGEAAVPIEEVQNQEVIEYVNSEQSEDEEEIQEEDEESVQNSYASSEEEGETVDESSEEEQESEDNNDDNSDDSEEDEDEEEEEEEEEDEEDDEEEEDEEENVSTIDEDSISTIGEESSVTEEVEENTLDNLAHRLNQPLLDASTIPVPEESFESSTSSTQRDINEIFGSSMSSNGSIIGSINSHHNLSPKRSVSGSSFDIDVQLHHSNYIMTSTPANPKRKFTRKTDNQHHPISPPSPISPSPKNVLYTLRITANSVFHQKYSLTLNSVLGDGTYSICTKCVDRKTGEEFAVKIVHKQSDITSEVESLNMCQGHPNIVNLVEVLTDDYYTYIVQELLRGGELLAKVGSNGAFSEVEASRLFRGLVSALNYMHTNQVVHRDIKPENLIFTDDSPDAELKIIDFGFACKISRNEVLKSPCCTFVYAAPEVLKIAKKLSANESRTYPTSSFTSSSDRYSSSSPPSTPPALSQSIQEQLANIPFVVNRSPDSDRSYHREDGYTESCDLWSLGAVLFTMLGGNPPFAHVHDLSASDVLEGIKNGAFDMNGPNWAKVSTAAKSLISGLLDVNPAARLKLSYLTCHPWVQGHFNESSMNISYRRTPSTPPGTYLRQGSPGSTPVPTVGSLRLADVSEAILAKRRACKRLFIDNNGNDCSPHIESSHKRIKTVLTREYNSLNNNLFLFKAHPLLSTKN</sequence>
<dbReference type="Proteomes" id="UP000015104">
    <property type="component" value="Unassembled WGS sequence"/>
</dbReference>
<dbReference type="Gene3D" id="1.10.510.10">
    <property type="entry name" value="Transferase(Phosphotransferase) domain 1"/>
    <property type="match status" value="2"/>
</dbReference>
<evidence type="ECO:0000256" key="6">
    <source>
        <dbReference type="ARBA" id="ARBA00022679"/>
    </source>
</evidence>
<keyword evidence="9" id="KW-0418">Kinase</keyword>
<feature type="active site" description="Proton acceptor" evidence="13">
    <location>
        <position position="732"/>
    </location>
</feature>
<evidence type="ECO:0000256" key="9">
    <source>
        <dbReference type="ARBA" id="ARBA00022777"/>
    </source>
</evidence>
<evidence type="ECO:0000256" key="5">
    <source>
        <dbReference type="ARBA" id="ARBA00022553"/>
    </source>
</evidence>
<keyword evidence="4" id="KW-0723">Serine/threonine-protein kinase</keyword>
<feature type="region of interest" description="Disordered" evidence="16">
    <location>
        <begin position="564"/>
        <end position="592"/>
    </location>
</feature>
<evidence type="ECO:0000256" key="7">
    <source>
        <dbReference type="ARBA" id="ARBA00022737"/>
    </source>
</evidence>
<dbReference type="PROSITE" id="PS51285">
    <property type="entry name" value="AGC_KINASE_CTER"/>
    <property type="match status" value="1"/>
</dbReference>
<feature type="binding site" evidence="14 15">
    <location>
        <position position="40"/>
    </location>
    <ligand>
        <name>ATP</name>
        <dbReference type="ChEBI" id="CHEBI:30616"/>
    </ligand>
</feature>
<evidence type="ECO:0000256" key="12">
    <source>
        <dbReference type="ARBA" id="ARBA00048679"/>
    </source>
</evidence>
<feature type="binding site" evidence="14">
    <location>
        <begin position="14"/>
        <end position="22"/>
    </location>
    <ligand>
        <name>ATP</name>
        <dbReference type="ChEBI" id="CHEBI:30616"/>
    </ligand>
</feature>
<dbReference type="PROSITE" id="PS50011">
    <property type="entry name" value="PROTEIN_KINASE_DOM"/>
    <property type="match status" value="2"/>
</dbReference>
<feature type="compositionally biased region" description="Acidic residues" evidence="16">
    <location>
        <begin position="375"/>
        <end position="389"/>
    </location>
</feature>
<dbReference type="EMBL" id="CAEY01001593">
    <property type="status" value="NOT_ANNOTATED_CDS"/>
    <property type="molecule type" value="Genomic_DNA"/>
</dbReference>
<feature type="region of interest" description="Disordered" evidence="16">
    <location>
        <begin position="793"/>
        <end position="821"/>
    </location>
</feature>
<dbReference type="FunFam" id="3.30.200.20:FF:000103">
    <property type="entry name" value="Protein kinase C"/>
    <property type="match status" value="1"/>
</dbReference>
<proteinExistence type="inferred from homology"/>
<dbReference type="PANTHER" id="PTHR24351">
    <property type="entry name" value="RIBOSOMAL PROTEIN S6 KINASE"/>
    <property type="match status" value="1"/>
</dbReference>
<feature type="domain" description="AGC-kinase C-terminal" evidence="18">
    <location>
        <begin position="279"/>
        <end position="349"/>
    </location>
</feature>
<gene>
    <name evidence="19" type="primary">107360633</name>
</gene>
<dbReference type="Gene3D" id="3.30.200.20">
    <property type="entry name" value="Phosphorylase Kinase, domain 1"/>
    <property type="match status" value="2"/>
</dbReference>
<evidence type="ECO:0000256" key="11">
    <source>
        <dbReference type="ARBA" id="ARBA00047899"/>
    </source>
</evidence>
<evidence type="ECO:0000256" key="13">
    <source>
        <dbReference type="PIRSR" id="PIRSR000606-50"/>
    </source>
</evidence>
<evidence type="ECO:0000256" key="8">
    <source>
        <dbReference type="ARBA" id="ARBA00022741"/>
    </source>
</evidence>
<feature type="binding site" evidence="14">
    <location>
        <begin position="622"/>
        <end position="630"/>
    </location>
    <ligand>
        <name>ATP</name>
        <dbReference type="ChEBI" id="CHEBI:30616"/>
    </ligand>
</feature>
<feature type="region of interest" description="Disordered" evidence="16">
    <location>
        <begin position="373"/>
        <end position="477"/>
    </location>
</feature>
<dbReference type="InterPro" id="IPR000961">
    <property type="entry name" value="AGC-kinase_C"/>
</dbReference>
<dbReference type="STRING" id="32264.T1K684"/>
<evidence type="ECO:0000256" key="14">
    <source>
        <dbReference type="PIRSR" id="PIRSR000606-51"/>
    </source>
</evidence>
<keyword evidence="20" id="KW-1185">Reference proteome</keyword>
<dbReference type="GO" id="GO:0005524">
    <property type="term" value="F:ATP binding"/>
    <property type="evidence" value="ECO:0007669"/>
    <property type="project" value="UniProtKB-UniRule"/>
</dbReference>
<dbReference type="EnsemblMetazoa" id="tetur05g08980.1">
    <property type="protein sequence ID" value="tetur05g08980.1"/>
    <property type="gene ID" value="tetur05g08980"/>
</dbReference>
<dbReference type="HOGENOM" id="CLU_000288_58_0_1"/>
<dbReference type="PIRSF" id="PIRSF000606">
    <property type="entry name" value="Ribsml_S6_kin_2"/>
    <property type="match status" value="1"/>
</dbReference>
<dbReference type="Pfam" id="PF00433">
    <property type="entry name" value="Pkinase_C"/>
    <property type="match status" value="1"/>
</dbReference>
<dbReference type="GO" id="GO:0000287">
    <property type="term" value="F:magnesium ion binding"/>
    <property type="evidence" value="ECO:0007669"/>
    <property type="project" value="InterPro"/>
</dbReference>
<dbReference type="OMA" id="DVFTDQY"/>
<dbReference type="SMART" id="SM00220">
    <property type="entry name" value="S_TKc"/>
    <property type="match status" value="2"/>
</dbReference>
<dbReference type="InterPro" id="IPR016239">
    <property type="entry name" value="Ribosomal_S6_kinase_II"/>
</dbReference>
<keyword evidence="6" id="KW-0808">Transferase</keyword>
<dbReference type="eggNOG" id="KOG0603">
    <property type="taxonomic scope" value="Eukaryota"/>
</dbReference>
<evidence type="ECO:0000256" key="1">
    <source>
        <dbReference type="ARBA" id="ARBA00001946"/>
    </source>
</evidence>
<reference evidence="20" key="1">
    <citation type="submission" date="2011-08" db="EMBL/GenBank/DDBJ databases">
        <authorList>
            <person name="Rombauts S."/>
        </authorList>
    </citation>
    <scope>NUCLEOTIDE SEQUENCE</scope>
    <source>
        <strain evidence="20">London</strain>
    </source>
</reference>